<dbReference type="Proteomes" id="UP000033140">
    <property type="component" value="Unassembled WGS sequence"/>
</dbReference>
<dbReference type="OrthoDB" id="31113at2759"/>
<dbReference type="PANTHER" id="PTHR11081">
    <property type="entry name" value="FLAP ENDONUCLEASE FAMILY MEMBER"/>
    <property type="match status" value="1"/>
</dbReference>
<feature type="domain" description="XPG N-terminal" evidence="4">
    <location>
        <begin position="1"/>
        <end position="100"/>
    </location>
</feature>
<dbReference type="EMBL" id="BACD03000005">
    <property type="protein sequence ID" value="GAO46793.1"/>
    <property type="molecule type" value="Genomic_DNA"/>
</dbReference>
<dbReference type="Gene3D" id="1.10.150.20">
    <property type="entry name" value="5' to 3' exonuclease, C-terminal subdomain"/>
    <property type="match status" value="1"/>
</dbReference>
<dbReference type="AlphaFoldDB" id="A0A0E9NAF7"/>
<organism evidence="5 6">
    <name type="scientific">Saitoella complicata (strain BCRC 22490 / CBS 7301 / JCM 7358 / NBRC 10748 / NRRL Y-17804)</name>
    <dbReference type="NCBI Taxonomy" id="698492"/>
    <lineage>
        <taxon>Eukaryota</taxon>
        <taxon>Fungi</taxon>
        <taxon>Dikarya</taxon>
        <taxon>Ascomycota</taxon>
        <taxon>Taphrinomycotina</taxon>
        <taxon>Taphrinomycotina incertae sedis</taxon>
        <taxon>Saitoella</taxon>
    </lineage>
</organism>
<dbReference type="PRINTS" id="PR00853">
    <property type="entry name" value="XPGRADSUPER"/>
</dbReference>
<accession>A0A0E9NAF7</accession>
<protein>
    <recommendedName>
        <fullName evidence="7">XPG-I domain-containing protein</fullName>
    </recommendedName>
</protein>
<dbReference type="RefSeq" id="XP_019026997.1">
    <property type="nucleotide sequence ID" value="XM_019170456.1"/>
</dbReference>
<dbReference type="GO" id="GO:0008409">
    <property type="term" value="F:5'-3' exonuclease activity"/>
    <property type="evidence" value="ECO:0007669"/>
    <property type="project" value="TreeGrafter"/>
</dbReference>
<dbReference type="SMART" id="SM00485">
    <property type="entry name" value="XPGN"/>
    <property type="match status" value="1"/>
</dbReference>
<evidence type="ECO:0000313" key="5">
    <source>
        <dbReference type="EMBL" id="GAO46793.1"/>
    </source>
</evidence>
<dbReference type="GO" id="GO:0017108">
    <property type="term" value="F:5'-flap endonuclease activity"/>
    <property type="evidence" value="ECO:0007669"/>
    <property type="project" value="TreeGrafter"/>
</dbReference>
<dbReference type="InterPro" id="IPR006085">
    <property type="entry name" value="XPG_DNA_repair_N"/>
</dbReference>
<reference evidence="5 6" key="1">
    <citation type="journal article" date="2011" name="J. Gen. Appl. Microbiol.">
        <title>Draft genome sequencing of the enigmatic yeast Saitoella complicata.</title>
        <authorList>
            <person name="Nishida H."/>
            <person name="Hamamoto M."/>
            <person name="Sugiyama J."/>
        </authorList>
    </citation>
    <scope>NUCLEOTIDE SEQUENCE [LARGE SCALE GENOMIC DNA]</scope>
    <source>
        <strain evidence="5 6">NRRL Y-17804</strain>
    </source>
</reference>
<dbReference type="InterPro" id="IPR006084">
    <property type="entry name" value="XPG/Rad2"/>
</dbReference>
<keyword evidence="6" id="KW-1185">Reference proteome</keyword>
<dbReference type="InterPro" id="IPR036279">
    <property type="entry name" value="5-3_exonuclease_C_sf"/>
</dbReference>
<name>A0A0E9NAF7_SAICN</name>
<gene>
    <name evidence="5" type="ORF">G7K_1012-t1</name>
</gene>
<proteinExistence type="predicted"/>
<dbReference type="Pfam" id="PF00752">
    <property type="entry name" value="XPG_N"/>
    <property type="match status" value="1"/>
</dbReference>
<evidence type="ECO:0000256" key="2">
    <source>
        <dbReference type="ARBA" id="ARBA00022801"/>
    </source>
</evidence>
<reference evidence="5 6" key="3">
    <citation type="journal article" date="2015" name="Genome Announc.">
        <title>Draft Genome Sequence of the Archiascomycetous Yeast Saitoella complicata.</title>
        <authorList>
            <person name="Yamauchi K."/>
            <person name="Kondo S."/>
            <person name="Hamamoto M."/>
            <person name="Takahashi Y."/>
            <person name="Ogura Y."/>
            <person name="Hayashi T."/>
            <person name="Nishida H."/>
        </authorList>
    </citation>
    <scope>NUCLEOTIDE SEQUENCE [LARGE SCALE GENOMIC DNA]</scope>
    <source>
        <strain evidence="5 6">NRRL Y-17804</strain>
    </source>
</reference>
<dbReference type="Pfam" id="PF00867">
    <property type="entry name" value="XPG_I"/>
    <property type="match status" value="1"/>
</dbReference>
<dbReference type="InterPro" id="IPR029060">
    <property type="entry name" value="PIN-like_dom_sf"/>
</dbReference>
<dbReference type="SUPFAM" id="SSF47807">
    <property type="entry name" value="5' to 3' exonuclease, C-terminal subdomain"/>
    <property type="match status" value="1"/>
</dbReference>
<dbReference type="OMA" id="PFLQKTC"/>
<dbReference type="GO" id="GO:0005634">
    <property type="term" value="C:nucleus"/>
    <property type="evidence" value="ECO:0007669"/>
    <property type="project" value="TreeGrafter"/>
</dbReference>
<sequence>MGVLGFTEYLKLYAPAVLRPFSYKHLRQTRIAIDSTLHLRRLFASPFDDETPKKHIVWTIRLLRLCRNLKCAPIAVFDGKGASVAKQKERAKRAKIRAEYQRQCGDTEAKRGRLRALDEIATALSQVNKPAVRLSILNQVKKRLDAAPIIEGSTEQAEAKRSILWLLEESKSLNAEVIVDEETLVEEITPKVQVLDNSVKVSMTEQKVEPPPATPAALPPFKEGIPPVVSDLELTSISTKLTEGFTTFLTSSSAPSASELDILSRVLHPEPETRDVETVTTTTVIVTSPTSDVLTDLTDLRFETYEALTVLKRRTAMPTFQEYEETKEAFRILGVPVISSPDGYEAEAVCAALVKEGKAEYVSSEDTDVVIFGGKLLRWFSAAPTMSDFFFRASKRLQMIDPVEVRKELGDISTDRLIDLAILLGTDFAPTIEKLGQKGIRKVFTDSKRIEDLVRELPHIMVKSTGKPKFAIPEGYLEEVEVAREVFRVLPDVTSEKSIEIDSWLKTSEEEWNEKEDKIMGMFNIEEVHISGREERPTTSHTRLLEAESKKMNFSDKPNGADGLSGVKDDTEIKDPFGMALLGDRLL</sequence>
<dbReference type="SUPFAM" id="SSF88723">
    <property type="entry name" value="PIN domain-like"/>
    <property type="match status" value="1"/>
</dbReference>
<dbReference type="PANTHER" id="PTHR11081:SF69">
    <property type="entry name" value="XP-G FAMILY NUCLEASE"/>
    <property type="match status" value="1"/>
</dbReference>
<reference evidence="5 6" key="2">
    <citation type="journal article" date="2014" name="J. Gen. Appl. Microbiol.">
        <title>The early diverging ascomycetous budding yeast Saitoella complicata has three histone deacetylases belonging to the Clr6, Hos2, and Rpd3 lineages.</title>
        <authorList>
            <person name="Nishida H."/>
            <person name="Matsumoto T."/>
            <person name="Kondo S."/>
            <person name="Hamamoto M."/>
            <person name="Yoshikawa H."/>
        </authorList>
    </citation>
    <scope>NUCLEOTIDE SEQUENCE [LARGE SCALE GENOMIC DNA]</scope>
    <source>
        <strain evidence="5 6">NRRL Y-17804</strain>
    </source>
</reference>
<evidence type="ECO:0000259" key="3">
    <source>
        <dbReference type="SMART" id="SM00484"/>
    </source>
</evidence>
<evidence type="ECO:0000313" key="6">
    <source>
        <dbReference type="Proteomes" id="UP000033140"/>
    </source>
</evidence>
<keyword evidence="2" id="KW-0378">Hydrolase</keyword>
<dbReference type="GO" id="GO:0006281">
    <property type="term" value="P:DNA repair"/>
    <property type="evidence" value="ECO:0007669"/>
    <property type="project" value="UniProtKB-ARBA"/>
</dbReference>
<dbReference type="STRING" id="698492.A0A0E9NAF7"/>
<feature type="domain" description="XPG-I" evidence="3">
    <location>
        <begin position="331"/>
        <end position="411"/>
    </location>
</feature>
<dbReference type="InterPro" id="IPR006086">
    <property type="entry name" value="XPG-I_dom"/>
</dbReference>
<dbReference type="SMART" id="SM00484">
    <property type="entry name" value="XPGI"/>
    <property type="match status" value="1"/>
</dbReference>
<evidence type="ECO:0000256" key="1">
    <source>
        <dbReference type="ARBA" id="ARBA00022722"/>
    </source>
</evidence>
<dbReference type="GO" id="GO:0005737">
    <property type="term" value="C:cytoplasm"/>
    <property type="evidence" value="ECO:0007669"/>
    <property type="project" value="TreeGrafter"/>
</dbReference>
<comment type="caution">
    <text evidence="5">The sequence shown here is derived from an EMBL/GenBank/DDBJ whole genome shotgun (WGS) entry which is preliminary data.</text>
</comment>
<keyword evidence="1" id="KW-0540">Nuclease</keyword>
<dbReference type="Gene3D" id="3.40.50.1010">
    <property type="entry name" value="5'-nuclease"/>
    <property type="match status" value="2"/>
</dbReference>
<evidence type="ECO:0008006" key="7">
    <source>
        <dbReference type="Google" id="ProtNLM"/>
    </source>
</evidence>
<evidence type="ECO:0000259" key="4">
    <source>
        <dbReference type="SMART" id="SM00485"/>
    </source>
</evidence>